<geneLocation type="chloroplast" evidence="2"/>
<organism evidence="2">
    <name type="scientific">Pseudocharacium americanum</name>
    <dbReference type="NCBI Taxonomy" id="231080"/>
    <lineage>
        <taxon>Eukaryota</taxon>
        <taxon>Viridiplantae</taxon>
        <taxon>Chlorophyta</taxon>
        <taxon>core chlorophytes</taxon>
        <taxon>Ulvophyceae</taxon>
        <taxon>Ignatiales</taxon>
        <taxon>Ignatiaceae</taxon>
        <taxon>Pseudocharacium</taxon>
    </lineage>
</organism>
<evidence type="ECO:0000259" key="1">
    <source>
        <dbReference type="Pfam" id="PF14239"/>
    </source>
</evidence>
<keyword evidence="2" id="KW-0150">Chloroplast</keyword>
<name>A0A1W6EGW4_9CHLO</name>
<dbReference type="AlphaFoldDB" id="A0A1W6EGW4"/>
<proteinExistence type="predicted"/>
<feature type="domain" description="RRXRR" evidence="1">
    <location>
        <begin position="9"/>
        <end position="106"/>
    </location>
</feature>
<accession>A0A1W6EGW4</accession>
<evidence type="ECO:0000313" key="2">
    <source>
        <dbReference type="EMBL" id="ARK14636.1"/>
    </source>
</evidence>
<keyword evidence="2" id="KW-0378">Hydrolase</keyword>
<gene>
    <name evidence="2" type="primary">orf106</name>
</gene>
<dbReference type="GeneID" id="32890207"/>
<sequence>MALVVQGQKKTKAVLGIHIKHRGKYITKALQKRRALRNFRRSRKTRYRPPRFLNRTRPKGWLPPSIQSRLNNITNWVRKLKNWAPLSNIEVEDVKFDTQKLMNPEI</sequence>
<dbReference type="EMBL" id="KY407658">
    <property type="protein sequence ID" value="ARK14636.1"/>
    <property type="molecule type" value="Genomic_DNA"/>
</dbReference>
<protein>
    <submittedName>
        <fullName evidence="2">Putative HNH endonuclease</fullName>
    </submittedName>
</protein>
<reference evidence="2" key="1">
    <citation type="journal article" date="2017" name="Sci. Rep.">
        <title>Divergent copies of the large inverted repeat in the chloroplast genomes of ulvophycean green algae.</title>
        <authorList>
            <person name="Turmel M."/>
            <person name="Otis C."/>
            <person name="Lemieux C."/>
        </authorList>
    </citation>
    <scope>NUCLEOTIDE SEQUENCE</scope>
</reference>
<dbReference type="InterPro" id="IPR025938">
    <property type="entry name" value="RRXRR_dom"/>
</dbReference>
<keyword evidence="2" id="KW-0934">Plastid</keyword>
<dbReference type="GO" id="GO:0004519">
    <property type="term" value="F:endonuclease activity"/>
    <property type="evidence" value="ECO:0007669"/>
    <property type="project" value="UniProtKB-KW"/>
</dbReference>
<keyword evidence="2" id="KW-0255">Endonuclease</keyword>
<keyword evidence="2" id="KW-0540">Nuclease</keyword>
<dbReference type="Pfam" id="PF14239">
    <property type="entry name" value="RRXRR"/>
    <property type="match status" value="1"/>
</dbReference>
<dbReference type="RefSeq" id="YP_009367619.1">
    <property type="nucleotide sequence ID" value="NC_034711.1"/>
</dbReference>